<keyword evidence="2 6" id="KW-0812">Transmembrane</keyword>
<feature type="compositionally biased region" description="Basic and acidic residues" evidence="5">
    <location>
        <begin position="21"/>
        <end position="31"/>
    </location>
</feature>
<comment type="subcellular location">
    <subcellularLocation>
        <location evidence="1">Membrane</location>
        <topology evidence="1">Multi-pass membrane protein</topology>
    </subcellularLocation>
</comment>
<evidence type="ECO:0000256" key="6">
    <source>
        <dbReference type="SAM" id="Phobius"/>
    </source>
</evidence>
<feature type="domain" description="Major facilitator superfamily (MFS) profile" evidence="7">
    <location>
        <begin position="136"/>
        <end position="631"/>
    </location>
</feature>
<feature type="transmembrane region" description="Helical" evidence="6">
    <location>
        <begin position="297"/>
        <end position="315"/>
    </location>
</feature>
<dbReference type="PANTHER" id="PTHR23501">
    <property type="entry name" value="MAJOR FACILITATOR SUPERFAMILY"/>
    <property type="match status" value="1"/>
</dbReference>
<evidence type="ECO:0000313" key="8">
    <source>
        <dbReference type="EMBL" id="EME38551.1"/>
    </source>
</evidence>
<organism evidence="8 9">
    <name type="scientific">Dothistroma septosporum (strain NZE10 / CBS 128990)</name>
    <name type="common">Red band needle blight fungus</name>
    <name type="synonym">Mycosphaerella pini</name>
    <dbReference type="NCBI Taxonomy" id="675120"/>
    <lineage>
        <taxon>Eukaryota</taxon>
        <taxon>Fungi</taxon>
        <taxon>Dikarya</taxon>
        <taxon>Ascomycota</taxon>
        <taxon>Pezizomycotina</taxon>
        <taxon>Dothideomycetes</taxon>
        <taxon>Dothideomycetidae</taxon>
        <taxon>Mycosphaerellales</taxon>
        <taxon>Mycosphaerellaceae</taxon>
        <taxon>Dothistroma</taxon>
    </lineage>
</organism>
<dbReference type="Proteomes" id="UP000016933">
    <property type="component" value="Unassembled WGS sequence"/>
</dbReference>
<dbReference type="OMA" id="WIRYNND"/>
<dbReference type="STRING" id="675120.N1PC15"/>
<feature type="transmembrane region" description="Helical" evidence="6">
    <location>
        <begin position="403"/>
        <end position="428"/>
    </location>
</feature>
<keyword evidence="3 6" id="KW-1133">Transmembrane helix</keyword>
<protein>
    <recommendedName>
        <fullName evidence="7">Major facilitator superfamily (MFS) profile domain-containing protein</fullName>
    </recommendedName>
</protein>
<keyword evidence="4 6" id="KW-0472">Membrane</keyword>
<dbReference type="Gene3D" id="1.20.1250.20">
    <property type="entry name" value="MFS general substrate transporter like domains"/>
    <property type="match status" value="2"/>
</dbReference>
<evidence type="ECO:0000259" key="7">
    <source>
        <dbReference type="PROSITE" id="PS50850"/>
    </source>
</evidence>
<dbReference type="eggNOG" id="KOG0254">
    <property type="taxonomic scope" value="Eukaryota"/>
</dbReference>
<feature type="region of interest" description="Disordered" evidence="5">
    <location>
        <begin position="21"/>
        <end position="46"/>
    </location>
</feature>
<feature type="transmembrane region" description="Helical" evidence="6">
    <location>
        <begin position="440"/>
        <end position="458"/>
    </location>
</feature>
<dbReference type="AlphaFoldDB" id="N1PC15"/>
<feature type="transmembrane region" description="Helical" evidence="6">
    <location>
        <begin position="607"/>
        <end position="629"/>
    </location>
</feature>
<feature type="region of interest" description="Disordered" evidence="5">
    <location>
        <begin position="61"/>
        <end position="80"/>
    </location>
</feature>
<dbReference type="InterPro" id="IPR036259">
    <property type="entry name" value="MFS_trans_sf"/>
</dbReference>
<feature type="transmembrane region" description="Helical" evidence="6">
    <location>
        <begin position="272"/>
        <end position="291"/>
    </location>
</feature>
<dbReference type="OrthoDB" id="2351791at2759"/>
<dbReference type="SUPFAM" id="SSF103473">
    <property type="entry name" value="MFS general substrate transporter"/>
    <property type="match status" value="1"/>
</dbReference>
<dbReference type="EMBL" id="KB446547">
    <property type="protein sequence ID" value="EME38551.1"/>
    <property type="molecule type" value="Genomic_DNA"/>
</dbReference>
<feature type="transmembrane region" description="Helical" evidence="6">
    <location>
        <begin position="490"/>
        <end position="519"/>
    </location>
</feature>
<dbReference type="GO" id="GO:0005886">
    <property type="term" value="C:plasma membrane"/>
    <property type="evidence" value="ECO:0007669"/>
    <property type="project" value="TreeGrafter"/>
</dbReference>
<evidence type="ECO:0000256" key="3">
    <source>
        <dbReference type="ARBA" id="ARBA00022989"/>
    </source>
</evidence>
<feature type="transmembrane region" description="Helical" evidence="6">
    <location>
        <begin position="531"/>
        <end position="551"/>
    </location>
</feature>
<evidence type="ECO:0000256" key="4">
    <source>
        <dbReference type="ARBA" id="ARBA00023136"/>
    </source>
</evidence>
<gene>
    <name evidence="8" type="ORF">DOTSEDRAFT_57602</name>
</gene>
<dbReference type="PROSITE" id="PS50850">
    <property type="entry name" value="MFS"/>
    <property type="match status" value="1"/>
</dbReference>
<accession>N1PC15</accession>
<feature type="transmembrane region" description="Helical" evidence="6">
    <location>
        <begin position="202"/>
        <end position="219"/>
    </location>
</feature>
<dbReference type="HOGENOM" id="CLU_000960_22_0_1"/>
<evidence type="ECO:0000256" key="2">
    <source>
        <dbReference type="ARBA" id="ARBA00022692"/>
    </source>
</evidence>
<evidence type="ECO:0000256" key="1">
    <source>
        <dbReference type="ARBA" id="ARBA00004141"/>
    </source>
</evidence>
<proteinExistence type="predicted"/>
<dbReference type="PANTHER" id="PTHR23501:SF59">
    <property type="entry name" value="MAJOR FACILITATOR SUPERFAMILY (MFS) PROFILE DOMAIN-CONTAINING PROTEIN-RELATED"/>
    <property type="match status" value="1"/>
</dbReference>
<feature type="transmembrane region" description="Helical" evidence="6">
    <location>
        <begin position="365"/>
        <end position="382"/>
    </location>
</feature>
<evidence type="ECO:0000313" key="9">
    <source>
        <dbReference type="Proteomes" id="UP000016933"/>
    </source>
</evidence>
<reference evidence="8 9" key="2">
    <citation type="journal article" date="2012" name="PLoS Pathog.">
        <title>Diverse lifestyles and strategies of plant pathogenesis encoded in the genomes of eighteen Dothideomycetes fungi.</title>
        <authorList>
            <person name="Ohm R.A."/>
            <person name="Feau N."/>
            <person name="Henrissat B."/>
            <person name="Schoch C.L."/>
            <person name="Horwitz B.A."/>
            <person name="Barry K.W."/>
            <person name="Condon B.J."/>
            <person name="Copeland A.C."/>
            <person name="Dhillon B."/>
            <person name="Glaser F."/>
            <person name="Hesse C.N."/>
            <person name="Kosti I."/>
            <person name="LaButti K."/>
            <person name="Lindquist E.A."/>
            <person name="Lucas S."/>
            <person name="Salamov A.A."/>
            <person name="Bradshaw R.E."/>
            <person name="Ciuffetti L."/>
            <person name="Hamelin R.C."/>
            <person name="Kema G.H.J."/>
            <person name="Lawrence C."/>
            <person name="Scott J.A."/>
            <person name="Spatafora J.W."/>
            <person name="Turgeon B.G."/>
            <person name="de Wit P.J.G.M."/>
            <person name="Zhong S."/>
            <person name="Goodwin S.B."/>
            <person name="Grigoriev I.V."/>
        </authorList>
    </citation>
    <scope>NUCLEOTIDE SEQUENCE [LARGE SCALE GENOMIC DNA]</scope>
    <source>
        <strain evidence="9">NZE10 / CBS 128990</strain>
    </source>
</reference>
<feature type="transmembrane region" description="Helical" evidence="6">
    <location>
        <begin position="335"/>
        <end position="353"/>
    </location>
</feature>
<keyword evidence="9" id="KW-1185">Reference proteome</keyword>
<dbReference type="GO" id="GO:0022857">
    <property type="term" value="F:transmembrane transporter activity"/>
    <property type="evidence" value="ECO:0007669"/>
    <property type="project" value="InterPro"/>
</dbReference>
<name>N1PC15_DOTSN</name>
<evidence type="ECO:0000256" key="5">
    <source>
        <dbReference type="SAM" id="MobiDB-lite"/>
    </source>
</evidence>
<dbReference type="InterPro" id="IPR020846">
    <property type="entry name" value="MFS_dom"/>
</dbReference>
<dbReference type="Pfam" id="PF07690">
    <property type="entry name" value="MFS_1"/>
    <property type="match status" value="1"/>
</dbReference>
<reference evidence="9" key="1">
    <citation type="journal article" date="2012" name="PLoS Genet.">
        <title>The genomes of the fungal plant pathogens Cladosporium fulvum and Dothistroma septosporum reveal adaptation to different hosts and lifestyles but also signatures of common ancestry.</title>
        <authorList>
            <person name="de Wit P.J.G.M."/>
            <person name="van der Burgt A."/>
            <person name="Oekmen B."/>
            <person name="Stergiopoulos I."/>
            <person name="Abd-Elsalam K.A."/>
            <person name="Aerts A.L."/>
            <person name="Bahkali A.H."/>
            <person name="Beenen H.G."/>
            <person name="Chettri P."/>
            <person name="Cox M.P."/>
            <person name="Datema E."/>
            <person name="de Vries R.P."/>
            <person name="Dhillon B."/>
            <person name="Ganley A.R."/>
            <person name="Griffiths S.A."/>
            <person name="Guo Y."/>
            <person name="Hamelin R.C."/>
            <person name="Henrissat B."/>
            <person name="Kabir M.S."/>
            <person name="Jashni M.K."/>
            <person name="Kema G."/>
            <person name="Klaubauf S."/>
            <person name="Lapidus A."/>
            <person name="Levasseur A."/>
            <person name="Lindquist E."/>
            <person name="Mehrabi R."/>
            <person name="Ohm R.A."/>
            <person name="Owen T.J."/>
            <person name="Salamov A."/>
            <person name="Schwelm A."/>
            <person name="Schijlen E."/>
            <person name="Sun H."/>
            <person name="van den Burg H.A."/>
            <person name="van Ham R.C.H.J."/>
            <person name="Zhang S."/>
            <person name="Goodwin S.B."/>
            <person name="Grigoriev I.V."/>
            <person name="Collemare J."/>
            <person name="Bradshaw R.E."/>
        </authorList>
    </citation>
    <scope>NUCLEOTIDE SEQUENCE [LARGE SCALE GENOMIC DNA]</scope>
    <source>
        <strain evidence="9">NZE10 / CBS 128990</strain>
    </source>
</reference>
<feature type="transmembrane region" description="Helical" evidence="6">
    <location>
        <begin position="465"/>
        <end position="484"/>
    </location>
</feature>
<sequence>MPLAKPSLLLDNWIRYNNDLPHPDQSHHSSDHAMASSTHKSTTPQDSIAIRRSCEGFHPLVDAAGTSPGTPDLPVIPVRPPLRPTASYGSASDVSYYSPTASQLVNKAPSVSIEELFNEREQSRPTCGHDWRYYATLTCLASLNFSCDLSTTVLSTALPAVSDDLDLNTLQAFWVPGSLLLSAALLQPLYMRLENVFGSKALLLLAITTFACGSVASALATTTTWLFAGQCLQGIGVGGISLLAESIVGQTRPISGSQPAGRHAWTRSTSHVYWIGFAVGPVVGGACAQTVGWRHVFWVQILFSLISLFGLFFLLRQPAVKADSLRDRFVKVDHLGWTLMTAAVSTMTISIFWSGLASSWSSYRTWVPLTLGFTCLIAWFLYNGFRIELILPGAILRKRSAAITCFGACTRGILLAAILYFLPIFFQLMGMKPVKSGLSLAPWTLAIAALGVASGAIISMTGHRLTVWAGWGLTAAGCGLMILFSRFAGAILFVPVEILAGIGLGLLCPSLAVAIESVASNDDESSHAVPLFTYFSTLGQCIGVLAGGTIFSKAMENGVADNQYLSVGAVAYTHNAISFINKINATTLEPQGLHSALVTVYTQSLRYVWIFTCSIATLALILSICFTSGTKKPEALQRRSTPMLPELEG</sequence>
<dbReference type="InterPro" id="IPR011701">
    <property type="entry name" value="MFS"/>
</dbReference>